<evidence type="ECO:0000256" key="7">
    <source>
        <dbReference type="ARBA" id="ARBA00022989"/>
    </source>
</evidence>
<dbReference type="GO" id="GO:0008551">
    <property type="term" value="F:P-type cadmium transporter activity"/>
    <property type="evidence" value="ECO:0007669"/>
    <property type="project" value="UniProtKB-EC"/>
</dbReference>
<reference evidence="14" key="2">
    <citation type="submission" date="2021-12" db="EMBL/GenBank/DDBJ databases">
        <title>Resequencing data analysis of finger millet.</title>
        <authorList>
            <person name="Hatakeyama M."/>
            <person name="Aluri S."/>
            <person name="Balachadran M.T."/>
            <person name="Sivarajan S.R."/>
            <person name="Poveda L."/>
            <person name="Shimizu-Inatsugi R."/>
            <person name="Schlapbach R."/>
            <person name="Sreeman S.M."/>
            <person name="Shimizu K.K."/>
        </authorList>
    </citation>
    <scope>NUCLEOTIDE SEQUENCE</scope>
</reference>
<feature type="transmembrane region" description="Helical" evidence="11">
    <location>
        <begin position="476"/>
        <end position="505"/>
    </location>
</feature>
<dbReference type="Gene3D" id="3.30.70.100">
    <property type="match status" value="1"/>
</dbReference>
<proteinExistence type="inferred from homology"/>
<feature type="compositionally biased region" description="Low complexity" evidence="12">
    <location>
        <begin position="19"/>
        <end position="30"/>
    </location>
</feature>
<dbReference type="FunFam" id="3.40.1110.10:FF:000043">
    <property type="entry name" value="Putative cadmium/zinc-transporting ATPase 3"/>
    <property type="match status" value="1"/>
</dbReference>
<dbReference type="GO" id="GO:0016887">
    <property type="term" value="F:ATP hydrolysis activity"/>
    <property type="evidence" value="ECO:0007669"/>
    <property type="project" value="InterPro"/>
</dbReference>
<dbReference type="NCBIfam" id="TIGR01494">
    <property type="entry name" value="ATPase_P-type"/>
    <property type="match status" value="1"/>
</dbReference>
<evidence type="ECO:0000256" key="11">
    <source>
        <dbReference type="RuleBase" id="RU362081"/>
    </source>
</evidence>
<dbReference type="SFLD" id="SFLDS00003">
    <property type="entry name" value="Haloacid_Dehalogenase"/>
    <property type="match status" value="1"/>
</dbReference>
<feature type="transmembrane region" description="Helical" evidence="11">
    <location>
        <begin position="449"/>
        <end position="470"/>
    </location>
</feature>
<name>A0AAV5DHX3_ELECO</name>
<dbReference type="SUPFAM" id="SSF56784">
    <property type="entry name" value="HAD-like"/>
    <property type="match status" value="1"/>
</dbReference>
<dbReference type="GO" id="GO:0016463">
    <property type="term" value="F:P-type zinc transporter activity"/>
    <property type="evidence" value="ECO:0007669"/>
    <property type="project" value="UniProtKB-EC"/>
</dbReference>
<keyword evidence="11" id="KW-0067">ATP-binding</keyword>
<feature type="transmembrane region" description="Helical" evidence="11">
    <location>
        <begin position="786"/>
        <end position="807"/>
    </location>
</feature>
<sequence length="998" mass="104515">MPVPPPPSSSGRCHLPHLSAPSSPQPSAAIHPAVERHRPLSFGSDLLRIRLLRCPVLQIRPPPPPPSSSPPALACRPSSFLPPAASSFGWHASLAPAAGCIWADSVMPMGGGERKMEAAELQERLLPVAARSGDGDRGRNRGKTYLDVLGVCCSAEVALVEQLLRPLHGVRSVSVVVPSRTVIVEHDPDAVSQSQIAARNGSVKALNKAGLEASVRAYGSSGVVGRWPSPYILASGFLLLASLFAPLLPPLRWLALAAACAGAPPMLLRALAAATRLALDVNVLMLVAVAGAAALGDFTEAGAIVFLFTTAEWLETLACTKASAGMASLMSMVPPKVVLAGTGEVVSVRDVNVGDVVAVRAGEVVPVDGVVVDGQSEVDESSLTGESFPVPKQPGSEVWAGTMNLEGYIAVRTTALAENSTVAKMERLVEAAQKSRSKTQRLIDSCTKYYTPAVVVVAASVVVIPLLLGAPDMKRWFRLALVFLVSACPCALVLSTPVATFCALLRAARMGVLVKGGDILESLGEIRVAAFDKTGTITKGEFTIDEFQVVGDKVEMGQLLYWVSSIESKSNHPMAAALIEYSQSKSVVPQPQKVTEFRIYPGEGVYGEINGRHIYIGNRRIMTRSSCQTVPETGEPRGASVGYVICDGDVVGAFSLSDDCRTGAPETIRELRTMGIKSVMLTGDNRAAATRAQDQLGGVLEELHSELLPEDKVHLITNLKVSSGPTLMVGDGMNDAPALAAADVGVSMGLSGSAAAMETSHATLMSSDVLRVPAAVRLGRRTRRAIVINVVSSVGIKAAVVVMAVAWRPVLWAAVLADVGTCLLVVLHSMTLLGEPWETTRRRKGELESCRATARSLALRSQLVEAEQAAASASVQKPREGSKNCSCCQNKQSKAPEHSLVVVVDVPAPTTAVPDKGKTAGCCGGSKSCGVSMVPPPTVTRAAREFCTGEDGANTSVRTASCCNKGRSECGPAQEVVRRGCRDAACCSGGAVGTSVLK</sequence>
<evidence type="ECO:0000313" key="14">
    <source>
        <dbReference type="EMBL" id="GJN09863.1"/>
    </source>
</evidence>
<dbReference type="Proteomes" id="UP001054889">
    <property type="component" value="Unassembled WGS sequence"/>
</dbReference>
<dbReference type="Gene3D" id="2.70.150.10">
    <property type="entry name" value="Calcium-transporting ATPase, cytoplasmic transduction domain A"/>
    <property type="match status" value="1"/>
</dbReference>
<feature type="domain" description="HMA" evidence="13">
    <location>
        <begin position="142"/>
        <end position="214"/>
    </location>
</feature>
<feature type="region of interest" description="Disordered" evidence="12">
    <location>
        <begin position="1"/>
        <end position="30"/>
    </location>
</feature>
<keyword evidence="11" id="KW-0547">Nucleotide-binding</keyword>
<dbReference type="SUPFAM" id="SSF81665">
    <property type="entry name" value="Calcium ATPase, transmembrane domain M"/>
    <property type="match status" value="1"/>
</dbReference>
<keyword evidence="4 11" id="KW-0812">Transmembrane</keyword>
<dbReference type="SFLD" id="SFLDF00027">
    <property type="entry name" value="p-type_atpase"/>
    <property type="match status" value="1"/>
</dbReference>
<dbReference type="SUPFAM" id="SSF81653">
    <property type="entry name" value="Calcium ATPase, transduction domain A"/>
    <property type="match status" value="1"/>
</dbReference>
<dbReference type="InterPro" id="IPR036412">
    <property type="entry name" value="HAD-like_sf"/>
</dbReference>
<dbReference type="Gene3D" id="3.40.50.1000">
    <property type="entry name" value="HAD superfamily/HAD-like"/>
    <property type="match status" value="1"/>
</dbReference>
<protein>
    <recommendedName>
        <fullName evidence="13">HMA domain-containing protein</fullName>
    </recommendedName>
</protein>
<keyword evidence="15" id="KW-1185">Reference proteome</keyword>
<keyword evidence="6" id="KW-1278">Translocase</keyword>
<evidence type="ECO:0000256" key="2">
    <source>
        <dbReference type="ARBA" id="ARBA00006024"/>
    </source>
</evidence>
<comment type="subcellular location">
    <subcellularLocation>
        <location evidence="1">Membrane</location>
        <topology evidence="1">Multi-pass membrane protein</topology>
    </subcellularLocation>
</comment>
<comment type="caution">
    <text evidence="14">The sequence shown here is derived from an EMBL/GenBank/DDBJ whole genome shotgun (WGS) entry which is preliminary data.</text>
</comment>
<dbReference type="Pfam" id="PF00122">
    <property type="entry name" value="E1-E2_ATPase"/>
    <property type="match status" value="1"/>
</dbReference>
<dbReference type="FunFam" id="3.30.70.100:FF:000022">
    <property type="entry name" value="Putative cadmium/zinc-transporting ATPase 3"/>
    <property type="match status" value="1"/>
</dbReference>
<dbReference type="SFLD" id="SFLDG00002">
    <property type="entry name" value="C1.7:_P-type_atpase_like"/>
    <property type="match status" value="1"/>
</dbReference>
<dbReference type="PROSITE" id="PS50846">
    <property type="entry name" value="HMA_2"/>
    <property type="match status" value="1"/>
</dbReference>
<dbReference type="Pfam" id="PF00702">
    <property type="entry name" value="Hydrolase"/>
    <property type="match status" value="1"/>
</dbReference>
<evidence type="ECO:0000256" key="6">
    <source>
        <dbReference type="ARBA" id="ARBA00022967"/>
    </source>
</evidence>
<dbReference type="PANTHER" id="PTHR48085">
    <property type="entry name" value="CADMIUM/ZINC-TRANSPORTING ATPASE HMA2-RELATED"/>
    <property type="match status" value="1"/>
</dbReference>
<keyword evidence="3" id="KW-0104">Cadmium</keyword>
<evidence type="ECO:0000313" key="15">
    <source>
        <dbReference type="Proteomes" id="UP001054889"/>
    </source>
</evidence>
<evidence type="ECO:0000256" key="9">
    <source>
        <dbReference type="ARBA" id="ARBA00047308"/>
    </source>
</evidence>
<dbReference type="GO" id="GO:0046872">
    <property type="term" value="F:metal ion binding"/>
    <property type="evidence" value="ECO:0007669"/>
    <property type="project" value="UniProtKB-KW"/>
</dbReference>
<dbReference type="GO" id="GO:0016020">
    <property type="term" value="C:membrane"/>
    <property type="evidence" value="ECO:0007669"/>
    <property type="project" value="UniProtKB-SubCell"/>
</dbReference>
<gene>
    <name evidence="14" type="primary">ga27909</name>
    <name evidence="14" type="ORF">PR202_ga27909</name>
</gene>
<evidence type="ECO:0000256" key="10">
    <source>
        <dbReference type="ARBA" id="ARBA00049338"/>
    </source>
</evidence>
<dbReference type="PANTHER" id="PTHR48085:SF8">
    <property type="entry name" value="CADMIUM_ZINC-TRANSPORTING ATPASE HMA3"/>
    <property type="match status" value="1"/>
</dbReference>
<dbReference type="Gene3D" id="3.40.1110.10">
    <property type="entry name" value="Calcium-transporting ATPase, cytoplasmic domain N"/>
    <property type="match status" value="1"/>
</dbReference>
<dbReference type="InterPro" id="IPR051014">
    <property type="entry name" value="Cation_Transport_ATPase_IB"/>
</dbReference>
<dbReference type="InterPro" id="IPR006121">
    <property type="entry name" value="HMA_dom"/>
</dbReference>
<keyword evidence="7 11" id="KW-1133">Transmembrane helix</keyword>
<dbReference type="FunFam" id="2.70.150.10:FF:000002">
    <property type="entry name" value="Copper-transporting ATPase 1, putative"/>
    <property type="match status" value="1"/>
</dbReference>
<dbReference type="InterPro" id="IPR027256">
    <property type="entry name" value="P-typ_ATPase_IB"/>
</dbReference>
<evidence type="ECO:0000256" key="8">
    <source>
        <dbReference type="ARBA" id="ARBA00023136"/>
    </source>
</evidence>
<dbReference type="GO" id="GO:0005524">
    <property type="term" value="F:ATP binding"/>
    <property type="evidence" value="ECO:0007669"/>
    <property type="project" value="UniProtKB-UniRule"/>
</dbReference>
<dbReference type="SUPFAM" id="SSF55008">
    <property type="entry name" value="HMA, heavy metal-associated domain"/>
    <property type="match status" value="1"/>
</dbReference>
<dbReference type="PRINTS" id="PR00119">
    <property type="entry name" value="CATATPASE"/>
</dbReference>
<dbReference type="InterPro" id="IPR044492">
    <property type="entry name" value="P_typ_ATPase_HD_dom"/>
</dbReference>
<evidence type="ECO:0000256" key="12">
    <source>
        <dbReference type="SAM" id="MobiDB-lite"/>
    </source>
</evidence>
<comment type="catalytic activity">
    <reaction evidence="9">
        <text>Zn(2+)(in) + ATP + H2O = Zn(2+)(out) + ADP + phosphate + H(+)</text>
        <dbReference type="Rhea" id="RHEA:20621"/>
        <dbReference type="ChEBI" id="CHEBI:15377"/>
        <dbReference type="ChEBI" id="CHEBI:15378"/>
        <dbReference type="ChEBI" id="CHEBI:29105"/>
        <dbReference type="ChEBI" id="CHEBI:30616"/>
        <dbReference type="ChEBI" id="CHEBI:43474"/>
        <dbReference type="ChEBI" id="CHEBI:456216"/>
        <dbReference type="EC" id="7.2.2.12"/>
    </reaction>
</comment>
<reference evidence="14" key="1">
    <citation type="journal article" date="2018" name="DNA Res.">
        <title>Multiple hybrid de novo genome assembly of finger millet, an orphan allotetraploid crop.</title>
        <authorList>
            <person name="Hatakeyama M."/>
            <person name="Aluri S."/>
            <person name="Balachadran M.T."/>
            <person name="Sivarajan S.R."/>
            <person name="Patrignani A."/>
            <person name="Gruter S."/>
            <person name="Poveda L."/>
            <person name="Shimizu-Inatsugi R."/>
            <person name="Baeten J."/>
            <person name="Francoijs K.J."/>
            <person name="Nataraja K.N."/>
            <person name="Reddy Y.A.N."/>
            <person name="Phadnis S."/>
            <person name="Ravikumar R.L."/>
            <person name="Schlapbach R."/>
            <person name="Sreeman S.M."/>
            <person name="Shimizu K.K."/>
        </authorList>
    </citation>
    <scope>NUCLEOTIDE SEQUENCE</scope>
</reference>
<dbReference type="InterPro" id="IPR023214">
    <property type="entry name" value="HAD_sf"/>
</dbReference>
<dbReference type="InterPro" id="IPR018303">
    <property type="entry name" value="ATPase_P-typ_P_site"/>
</dbReference>
<evidence type="ECO:0000256" key="4">
    <source>
        <dbReference type="ARBA" id="ARBA00022692"/>
    </source>
</evidence>
<dbReference type="InterPro" id="IPR059000">
    <property type="entry name" value="ATPase_P-type_domA"/>
</dbReference>
<dbReference type="CDD" id="cd02079">
    <property type="entry name" value="P-type_ATPase_HM"/>
    <property type="match status" value="1"/>
</dbReference>
<dbReference type="InterPro" id="IPR023298">
    <property type="entry name" value="ATPase_P-typ_TM_dom_sf"/>
</dbReference>
<evidence type="ECO:0000259" key="13">
    <source>
        <dbReference type="PROSITE" id="PS50846"/>
    </source>
</evidence>
<evidence type="ECO:0000256" key="5">
    <source>
        <dbReference type="ARBA" id="ARBA00022723"/>
    </source>
</evidence>
<dbReference type="EMBL" id="BQKI01000017">
    <property type="protein sequence ID" value="GJN09863.1"/>
    <property type="molecule type" value="Genomic_DNA"/>
</dbReference>
<organism evidence="14 15">
    <name type="scientific">Eleusine coracana subsp. coracana</name>
    <dbReference type="NCBI Taxonomy" id="191504"/>
    <lineage>
        <taxon>Eukaryota</taxon>
        <taxon>Viridiplantae</taxon>
        <taxon>Streptophyta</taxon>
        <taxon>Embryophyta</taxon>
        <taxon>Tracheophyta</taxon>
        <taxon>Spermatophyta</taxon>
        <taxon>Magnoliopsida</taxon>
        <taxon>Liliopsida</taxon>
        <taxon>Poales</taxon>
        <taxon>Poaceae</taxon>
        <taxon>PACMAD clade</taxon>
        <taxon>Chloridoideae</taxon>
        <taxon>Cynodonteae</taxon>
        <taxon>Eleusininae</taxon>
        <taxon>Eleusine</taxon>
    </lineage>
</organism>
<dbReference type="InterPro" id="IPR001757">
    <property type="entry name" value="P_typ_ATPase"/>
</dbReference>
<dbReference type="InterPro" id="IPR023299">
    <property type="entry name" value="ATPase_P-typ_cyto_dom_N"/>
</dbReference>
<comment type="similarity">
    <text evidence="2 11">Belongs to the cation transport ATPase (P-type) (TC 3.A.3) family. Type IB subfamily.</text>
</comment>
<dbReference type="PROSITE" id="PS00154">
    <property type="entry name" value="ATPASE_E1_E2"/>
    <property type="match status" value="1"/>
</dbReference>
<dbReference type="InterPro" id="IPR008250">
    <property type="entry name" value="ATPase_P-typ_transduc_dom_A_sf"/>
</dbReference>
<dbReference type="InterPro" id="IPR036163">
    <property type="entry name" value="HMA_dom_sf"/>
</dbReference>
<keyword evidence="5 11" id="KW-0479">Metal-binding</keyword>
<comment type="catalytic activity">
    <reaction evidence="10">
        <text>Cd(2+)(in) + ATP + H2O = Cd(2+)(out) + ADP + phosphate + H(+)</text>
        <dbReference type="Rhea" id="RHEA:12132"/>
        <dbReference type="ChEBI" id="CHEBI:15377"/>
        <dbReference type="ChEBI" id="CHEBI:15378"/>
        <dbReference type="ChEBI" id="CHEBI:30616"/>
        <dbReference type="ChEBI" id="CHEBI:43474"/>
        <dbReference type="ChEBI" id="CHEBI:48775"/>
        <dbReference type="ChEBI" id="CHEBI:456216"/>
        <dbReference type="EC" id="7.2.2.21"/>
    </reaction>
</comment>
<dbReference type="NCBIfam" id="TIGR01512">
    <property type="entry name" value="ATPase-IB2_Cd"/>
    <property type="match status" value="1"/>
</dbReference>
<evidence type="ECO:0000256" key="1">
    <source>
        <dbReference type="ARBA" id="ARBA00004141"/>
    </source>
</evidence>
<keyword evidence="8 11" id="KW-0472">Membrane</keyword>
<accession>A0AAV5DHX3</accession>
<feature type="transmembrane region" description="Helical" evidence="11">
    <location>
        <begin position="813"/>
        <end position="834"/>
    </location>
</feature>
<evidence type="ECO:0000256" key="3">
    <source>
        <dbReference type="ARBA" id="ARBA00022539"/>
    </source>
</evidence>
<dbReference type="NCBIfam" id="TIGR01525">
    <property type="entry name" value="ATPase-IB_hvy"/>
    <property type="match status" value="1"/>
</dbReference>
<dbReference type="AlphaFoldDB" id="A0AAV5DHX3"/>